<protein>
    <submittedName>
        <fullName evidence="1">Uncharacterized protein</fullName>
    </submittedName>
</protein>
<gene>
    <name evidence="1" type="ORF">OPT61_g3638</name>
</gene>
<dbReference type="EMBL" id="JAPHNI010000190">
    <property type="protein sequence ID" value="KAJ8114496.1"/>
    <property type="molecule type" value="Genomic_DNA"/>
</dbReference>
<organism evidence="1 2">
    <name type="scientific">Boeremia exigua</name>
    <dbReference type="NCBI Taxonomy" id="749465"/>
    <lineage>
        <taxon>Eukaryota</taxon>
        <taxon>Fungi</taxon>
        <taxon>Dikarya</taxon>
        <taxon>Ascomycota</taxon>
        <taxon>Pezizomycotina</taxon>
        <taxon>Dothideomycetes</taxon>
        <taxon>Pleosporomycetidae</taxon>
        <taxon>Pleosporales</taxon>
        <taxon>Pleosporineae</taxon>
        <taxon>Didymellaceae</taxon>
        <taxon>Boeremia</taxon>
    </lineage>
</organism>
<evidence type="ECO:0000313" key="2">
    <source>
        <dbReference type="Proteomes" id="UP001153331"/>
    </source>
</evidence>
<proteinExistence type="predicted"/>
<name>A0ACC2IH28_9PLEO</name>
<evidence type="ECO:0000313" key="1">
    <source>
        <dbReference type="EMBL" id="KAJ8114496.1"/>
    </source>
</evidence>
<sequence length="207" mass="21485">MPSSISNAVSTVTRIGGAIAVSSDVSVDPVSSVQESTEATTQATEAITSPTATVLDDAHTASTTLGNEVSLSSQISSSSASASPLPLKHEESKPSIGAAAIAGIAVGAAFLIAISLGTVFLILRRQKRDLPGKPRSMSPPTSDIGHEKIVCEEAELAGQEVQPQSSRPRVDAPVEILELDADSPVSPLWEPMQMSGTERRARIAQNF</sequence>
<comment type="caution">
    <text evidence="1">The sequence shown here is derived from an EMBL/GenBank/DDBJ whole genome shotgun (WGS) entry which is preliminary data.</text>
</comment>
<dbReference type="Proteomes" id="UP001153331">
    <property type="component" value="Unassembled WGS sequence"/>
</dbReference>
<reference evidence="1" key="1">
    <citation type="submission" date="2022-11" db="EMBL/GenBank/DDBJ databases">
        <title>Genome Sequence of Boeremia exigua.</title>
        <authorList>
            <person name="Buettner E."/>
        </authorList>
    </citation>
    <scope>NUCLEOTIDE SEQUENCE</scope>
    <source>
        <strain evidence="1">CU02</strain>
    </source>
</reference>
<accession>A0ACC2IH28</accession>
<keyword evidence="2" id="KW-1185">Reference proteome</keyword>